<feature type="region of interest" description="Disordered" evidence="1">
    <location>
        <begin position="935"/>
        <end position="955"/>
    </location>
</feature>
<dbReference type="RefSeq" id="XP_066650373.1">
    <property type="nucleotide sequence ID" value="XM_066801936.1"/>
</dbReference>
<proteinExistence type="predicted"/>
<evidence type="ECO:0000313" key="3">
    <source>
        <dbReference type="Proteomes" id="UP001360953"/>
    </source>
</evidence>
<protein>
    <submittedName>
        <fullName evidence="2">Uncharacterized protein</fullName>
    </submittedName>
</protein>
<dbReference type="Proteomes" id="UP001360953">
    <property type="component" value="Unassembled WGS sequence"/>
</dbReference>
<dbReference type="EMBL" id="JBBPEH010000015">
    <property type="protein sequence ID" value="KAK7530007.1"/>
    <property type="molecule type" value="Genomic_DNA"/>
</dbReference>
<reference evidence="2 3" key="1">
    <citation type="submission" date="2024-04" db="EMBL/GenBank/DDBJ databases">
        <title>Phyllosticta paracitricarpa is synonymous to the EU quarantine fungus P. citricarpa based on phylogenomic analyses.</title>
        <authorList>
            <consortium name="Lawrence Berkeley National Laboratory"/>
            <person name="Van ingen-buijs V.A."/>
            <person name="Van westerhoven A.C."/>
            <person name="Haridas S."/>
            <person name="Skiadas P."/>
            <person name="Martin F."/>
            <person name="Groenewald J.Z."/>
            <person name="Crous P.W."/>
            <person name="Seidl M.F."/>
        </authorList>
    </citation>
    <scope>NUCLEOTIDE SEQUENCE [LARGE SCALE GENOMIC DNA]</scope>
    <source>
        <strain evidence="2 3">CPC 17464</strain>
    </source>
</reference>
<organism evidence="2 3">
    <name type="scientific">Phyllosticta citribraziliensis</name>
    <dbReference type="NCBI Taxonomy" id="989973"/>
    <lineage>
        <taxon>Eukaryota</taxon>
        <taxon>Fungi</taxon>
        <taxon>Dikarya</taxon>
        <taxon>Ascomycota</taxon>
        <taxon>Pezizomycotina</taxon>
        <taxon>Dothideomycetes</taxon>
        <taxon>Dothideomycetes incertae sedis</taxon>
        <taxon>Botryosphaeriales</taxon>
        <taxon>Phyllostictaceae</taxon>
        <taxon>Phyllosticta</taxon>
    </lineage>
</organism>
<accession>A0ABR1L442</accession>
<sequence length="955" mass="108656">MVGEIPAGRIVHFPIHQDGGTALRGRAFKQAHIRKPSPSEHLVDVLKKAHHLHAVPLKYPNKADLSYYCSSKVPPRGDQPVLVLHPTPKPSMQYFVAEYIRLLCDPAQCNVCDVSISPEVRTWILSKGYAWQDVELWVNILISKSSDDAVSLLRGGYAKGPTPIWVVLFLLRRERLTLGAFRHLLRFSLGRVGLVEYPDGRHQFLEDLTIDEKTVFLLFLRLLRHARDILPSAIAPLTKLITAKINPRNIGTQHSEVPNEQISEAKMIDMRVKLAHIYNKALKLLSLPSAQNPYASAAHQERAQFEILRRIAEYEPPIPVTEDGYRALIRIQLSHVKTERERLWASLKSKGWPPWKEDRTAMDEDILPEDAISRAGKLLRKMGEAGYPATSSDQAASILTGWDLDDSPTIQTRTILYPQAQTSDEAKKSTVLQSPSRPLKEFLDPAIWAARVRSTRTLEEAWACFLAYDVSNAPQDQQVYHVMFEKIVADRRRRRRQRDARHVDVPFHGPEWKAPVPGDSTDVWPVPESYRDRIDPMLKPPDTKELLDRMTSKGVTPSARCLEFIVQTAANYTEALYAIKHFHGPRPSMLPLLKRDVTPEQAAQIPDGIFKAYILLLSRLWYRPLPVRFNVPQHENPLLIHRALDLLSLKKSNDRKCWNSVLYGLAQHGLYDLKDTSTGIMRDAIETMTKLEVELDQEGFGIICKAFNMRATERENNVKARALSKITASEDLLKTTKEIQREWDDHLEHCSADSRYLRTLFNHLVGTEPQKSSEAHGGMQVPIPHIMYRYIRSLGTMYDFEGLLSAAEFLRRNASMFVFNAKYATNGSVRLRLAVICLRVHLEFRSHVHYGKSKAHDAFENRKTNNNNNTWTSPGHYFDSNPAAAETLLAMPRHSEDQVALARLKLDDADARVLGGWPSDEEVHRYLLHLSGMRVQPASPPADETDPKPVYPNLM</sequence>
<dbReference type="GeneID" id="92034842"/>
<gene>
    <name evidence="2" type="ORF">J3D65DRAFT_641923</name>
</gene>
<evidence type="ECO:0000313" key="2">
    <source>
        <dbReference type="EMBL" id="KAK7530007.1"/>
    </source>
</evidence>
<name>A0ABR1L442_9PEZI</name>
<comment type="caution">
    <text evidence="2">The sequence shown here is derived from an EMBL/GenBank/DDBJ whole genome shotgun (WGS) entry which is preliminary data.</text>
</comment>
<keyword evidence="3" id="KW-1185">Reference proteome</keyword>
<evidence type="ECO:0000256" key="1">
    <source>
        <dbReference type="SAM" id="MobiDB-lite"/>
    </source>
</evidence>